<reference evidence="1 2" key="1">
    <citation type="submission" date="2024-09" db="EMBL/GenBank/DDBJ databases">
        <authorList>
            <person name="Sun Q."/>
            <person name="Mori K."/>
        </authorList>
    </citation>
    <scope>NUCLEOTIDE SEQUENCE [LARGE SCALE GENOMIC DNA]</scope>
    <source>
        <strain evidence="1 2">TBRC 1851</strain>
    </source>
</reference>
<gene>
    <name evidence="1" type="ORF">ACFHYQ_01320</name>
</gene>
<proteinExistence type="predicted"/>
<keyword evidence="2" id="KW-1185">Reference proteome</keyword>
<dbReference type="Proteomes" id="UP001589870">
    <property type="component" value="Unassembled WGS sequence"/>
</dbReference>
<evidence type="ECO:0000313" key="2">
    <source>
        <dbReference type="Proteomes" id="UP001589870"/>
    </source>
</evidence>
<dbReference type="EMBL" id="JBHMQT010000003">
    <property type="protein sequence ID" value="MFC0860926.1"/>
    <property type="molecule type" value="Genomic_DNA"/>
</dbReference>
<name>A0ABV6TXJ0_9ACTN</name>
<protein>
    <submittedName>
        <fullName evidence="1">XRE family transcriptional regulator</fullName>
    </submittedName>
</protein>
<comment type="caution">
    <text evidence="1">The sequence shown here is derived from an EMBL/GenBank/DDBJ whole genome shotgun (WGS) entry which is preliminary data.</text>
</comment>
<organism evidence="1 2">
    <name type="scientific">Sphaerimonospora cavernae</name>
    <dbReference type="NCBI Taxonomy" id="1740611"/>
    <lineage>
        <taxon>Bacteria</taxon>
        <taxon>Bacillati</taxon>
        <taxon>Actinomycetota</taxon>
        <taxon>Actinomycetes</taxon>
        <taxon>Streptosporangiales</taxon>
        <taxon>Streptosporangiaceae</taxon>
        <taxon>Sphaerimonospora</taxon>
    </lineage>
</organism>
<dbReference type="RefSeq" id="WP_394299182.1">
    <property type="nucleotide sequence ID" value="NZ_JBHMQT010000003.1"/>
</dbReference>
<sequence>MPGHDVECARRIQTENSGRTPNLIAEEIRACCGYSPLKAHRLARGWTLAKAIETFHDMCTREGLGARGLTVRSWIEWEGEHLPSPDYQDLLCRLFLTGPVQLGFARAYGPTEEPVRRRTGDQALIMEVARESLTHAASAQLSDVSTVTLEHLDAEIRRVASEYVYADPLPLFHRMLWLRGEIFRLLDGRVRPAQAAQLMLLAGQVCGLLANASLDMGNQTAATTQARAAWTYASIIDHHALRAWVRGLQAMIAYWNGAPEAAVDLARDGQRFARSRTAFARLASIEALASAAMGAEAETLRAIGSAWDRKNDYDEIHDDIGGEFRFDMAKHSYLAAGAHVHLRRPDAAITYADQAISLYRSGEPHLRAYGNEAIAYSDLTVGHLLKGDLEAATTVVTNIVSLPERQRIDGLVQRLLSVRRWVASEPRFRGCPQARALVERIEEFRALSPVQELLR</sequence>
<accession>A0ABV6TXJ0</accession>
<evidence type="ECO:0000313" key="1">
    <source>
        <dbReference type="EMBL" id="MFC0860926.1"/>
    </source>
</evidence>